<evidence type="ECO:0000256" key="3">
    <source>
        <dbReference type="ARBA" id="ARBA00022763"/>
    </source>
</evidence>
<dbReference type="Pfam" id="PF03167">
    <property type="entry name" value="UDG"/>
    <property type="match status" value="1"/>
</dbReference>
<dbReference type="InterPro" id="IPR036895">
    <property type="entry name" value="Uracil-DNA_glycosylase-like_sf"/>
</dbReference>
<feature type="domain" description="Uracil-DNA glycosylase-like" evidence="8">
    <location>
        <begin position="14"/>
        <end position="118"/>
    </location>
</feature>
<gene>
    <name evidence="9" type="ORF">LAZ67_6002511</name>
</gene>
<evidence type="ECO:0000256" key="2">
    <source>
        <dbReference type="ARBA" id="ARBA00007889"/>
    </source>
</evidence>
<keyword evidence="7" id="KW-0539">Nucleus</keyword>
<reference evidence="9 10" key="1">
    <citation type="submission" date="2022-01" db="EMBL/GenBank/DDBJ databases">
        <title>A chromosomal length assembly of Cordylochernes scorpioides.</title>
        <authorList>
            <person name="Zeh D."/>
            <person name="Zeh J."/>
        </authorList>
    </citation>
    <scope>NUCLEOTIDE SEQUENCE [LARGE SCALE GENOMIC DNA]</scope>
    <source>
        <strain evidence="9">IN4F17</strain>
        <tissue evidence="9">Whole Body</tissue>
    </source>
</reference>
<comment type="similarity">
    <text evidence="2">Belongs to the uracil-DNA glycosylase (UDG) superfamily. SMUG1 family.</text>
</comment>
<dbReference type="InterPro" id="IPR039134">
    <property type="entry name" value="SMUG1"/>
</dbReference>
<sequence length="145" mass="15670">MGAHSIHPRVWQVSGQRFWGLFKELCGEPDVFFSHCLVHNYCPLVFMAESGKNIALPQLPKGPSRDALRDICDNAMRSVVELLQPQLVVGVGKYAAERCSKALPATTVHTLMHPSPANPATNCGAWAPAATAQLSHMGVLPLLSS</sequence>
<comment type="subcellular location">
    <subcellularLocation>
        <location evidence="1">Nucleus</location>
    </subcellularLocation>
</comment>
<dbReference type="Proteomes" id="UP001235939">
    <property type="component" value="Chromosome 06"/>
</dbReference>
<evidence type="ECO:0000313" key="9">
    <source>
        <dbReference type="EMBL" id="UYV69125.1"/>
    </source>
</evidence>
<organism evidence="9 10">
    <name type="scientific">Cordylochernes scorpioides</name>
    <dbReference type="NCBI Taxonomy" id="51811"/>
    <lineage>
        <taxon>Eukaryota</taxon>
        <taxon>Metazoa</taxon>
        <taxon>Ecdysozoa</taxon>
        <taxon>Arthropoda</taxon>
        <taxon>Chelicerata</taxon>
        <taxon>Arachnida</taxon>
        <taxon>Pseudoscorpiones</taxon>
        <taxon>Cheliferoidea</taxon>
        <taxon>Chernetidae</taxon>
        <taxon>Cordylochernes</taxon>
    </lineage>
</organism>
<keyword evidence="10" id="KW-1185">Reference proteome</keyword>
<evidence type="ECO:0000256" key="5">
    <source>
        <dbReference type="ARBA" id="ARBA00023125"/>
    </source>
</evidence>
<dbReference type="InterPro" id="IPR005122">
    <property type="entry name" value="Uracil-DNA_glycosylase-like"/>
</dbReference>
<evidence type="ECO:0000256" key="7">
    <source>
        <dbReference type="ARBA" id="ARBA00023242"/>
    </source>
</evidence>
<keyword evidence="4" id="KW-0378">Hydrolase</keyword>
<dbReference type="Gene3D" id="3.40.470.10">
    <property type="entry name" value="Uracil-DNA glycosylase-like domain"/>
    <property type="match status" value="1"/>
</dbReference>
<keyword evidence="5" id="KW-0238">DNA-binding</keyword>
<evidence type="ECO:0000256" key="1">
    <source>
        <dbReference type="ARBA" id="ARBA00004123"/>
    </source>
</evidence>
<evidence type="ECO:0000313" key="10">
    <source>
        <dbReference type="Proteomes" id="UP001235939"/>
    </source>
</evidence>
<dbReference type="PANTHER" id="PTHR13235:SF2">
    <property type="entry name" value="SINGLE-STRAND SELECTIVE MONOFUNCTIONAL URACIL DNA GLYCOSYLASE"/>
    <property type="match status" value="1"/>
</dbReference>
<protein>
    <submittedName>
        <fullName evidence="9">SMUG1</fullName>
    </submittedName>
</protein>
<keyword evidence="6" id="KW-0234">DNA repair</keyword>
<dbReference type="PANTHER" id="PTHR13235">
    <property type="entry name" value="SINGLE-STRAND SELECTIVE MONOFUNCTIONAL URACIL DNA GLYCOSYLASE"/>
    <property type="match status" value="1"/>
</dbReference>
<name>A0ABY6KNH4_9ARAC</name>
<dbReference type="EMBL" id="CP092868">
    <property type="protein sequence ID" value="UYV69125.1"/>
    <property type="molecule type" value="Genomic_DNA"/>
</dbReference>
<keyword evidence="3" id="KW-0227">DNA damage</keyword>
<evidence type="ECO:0000259" key="8">
    <source>
        <dbReference type="Pfam" id="PF03167"/>
    </source>
</evidence>
<accession>A0ABY6KNH4</accession>
<proteinExistence type="inferred from homology"/>
<evidence type="ECO:0000256" key="4">
    <source>
        <dbReference type="ARBA" id="ARBA00022801"/>
    </source>
</evidence>
<evidence type="ECO:0000256" key="6">
    <source>
        <dbReference type="ARBA" id="ARBA00023204"/>
    </source>
</evidence>
<dbReference type="SUPFAM" id="SSF52141">
    <property type="entry name" value="Uracil-DNA glycosylase-like"/>
    <property type="match status" value="1"/>
</dbReference>